<comment type="caution">
    <text evidence="2">The sequence shown here is derived from an EMBL/GenBank/DDBJ whole genome shotgun (WGS) entry which is preliminary data.</text>
</comment>
<evidence type="ECO:0000313" key="2">
    <source>
        <dbReference type="EMBL" id="PWJ83613.1"/>
    </source>
</evidence>
<dbReference type="PIRSF" id="PIRSF038991">
    <property type="entry name" value="Protein_AbrB"/>
    <property type="match status" value="1"/>
</dbReference>
<dbReference type="EMBL" id="QGGG01000008">
    <property type="protein sequence ID" value="PWJ83613.1"/>
    <property type="molecule type" value="Genomic_DNA"/>
</dbReference>
<feature type="transmembrane region" description="Helical" evidence="1">
    <location>
        <begin position="20"/>
        <end position="36"/>
    </location>
</feature>
<gene>
    <name evidence="2" type="ORF">C7441_1084</name>
</gene>
<feature type="transmembrane region" description="Helical" evidence="1">
    <location>
        <begin position="246"/>
        <end position="263"/>
    </location>
</feature>
<feature type="transmembrane region" description="Helical" evidence="1">
    <location>
        <begin position="130"/>
        <end position="148"/>
    </location>
</feature>
<dbReference type="PANTHER" id="PTHR38457:SF1">
    <property type="entry name" value="REGULATOR ABRB-RELATED"/>
    <property type="match status" value="1"/>
</dbReference>
<keyword evidence="1" id="KW-0472">Membrane</keyword>
<reference evidence="2 3" key="1">
    <citation type="submission" date="2018-05" db="EMBL/GenBank/DDBJ databases">
        <title>Genomic Encyclopedia of Type Strains, Phase IV (KMG-IV): sequencing the most valuable type-strain genomes for metagenomic binning, comparative biology and taxonomic classification.</title>
        <authorList>
            <person name="Goeker M."/>
        </authorList>
    </citation>
    <scope>NUCLEOTIDE SEQUENCE [LARGE SCALE GENOMIC DNA]</scope>
    <source>
        <strain evidence="2 3">DSM 6986</strain>
    </source>
</reference>
<evidence type="ECO:0008006" key="4">
    <source>
        <dbReference type="Google" id="ProtNLM"/>
    </source>
</evidence>
<evidence type="ECO:0000313" key="3">
    <source>
        <dbReference type="Proteomes" id="UP000245396"/>
    </source>
</evidence>
<accession>A0A316C2Z0</accession>
<dbReference type="PANTHER" id="PTHR38457">
    <property type="entry name" value="REGULATOR ABRB-RELATED"/>
    <property type="match status" value="1"/>
</dbReference>
<keyword evidence="1" id="KW-0812">Transmembrane</keyword>
<dbReference type="Proteomes" id="UP000245396">
    <property type="component" value="Unassembled WGS sequence"/>
</dbReference>
<feature type="transmembrane region" description="Helical" evidence="1">
    <location>
        <begin position="97"/>
        <end position="118"/>
    </location>
</feature>
<keyword evidence="3" id="KW-1185">Reference proteome</keyword>
<feature type="transmembrane region" description="Helical" evidence="1">
    <location>
        <begin position="69"/>
        <end position="90"/>
    </location>
</feature>
<dbReference type="GO" id="GO:0016020">
    <property type="term" value="C:membrane"/>
    <property type="evidence" value="ECO:0007669"/>
    <property type="project" value="InterPro"/>
</dbReference>
<evidence type="ECO:0000256" key="1">
    <source>
        <dbReference type="SAM" id="Phobius"/>
    </source>
</evidence>
<dbReference type="AlphaFoldDB" id="A0A316C2Z0"/>
<protein>
    <recommendedName>
        <fullName evidence="4">AbrB family transcriptional regulator</fullName>
    </recommendedName>
</protein>
<feature type="transmembrane region" description="Helical" evidence="1">
    <location>
        <begin position="43"/>
        <end position="63"/>
    </location>
</feature>
<sequence length="362" mass="38557">MQAPQQPTAPEPMSRLTPGLQWGIILLVSVLFASLLELADLPAALLIGPMVAGILCGINGATVRLPRPIFFSAQAVIGCLVASSIEFAIFVSFAHDWPLFLGAVIATLVASSFLGWLISRWKVLPGTTAVWGTAPGASTAMVLMAGAFGADARLVAFMQYLRVIFVSVMAALIARLWVDTSGVELPPVPWFPAIQWQSFLSTIGIAAIGAFAGKWLRLPSPFFLGSMILGVALHLGGFVTFQLPQWLLAISYAVIGWTIGLNFTRGILIHATRALPQIILSILALIAFCGGLAWMLNHYLGIDPLTAYLATSPGGMDSVAIIAAASDNVNISFVMALQTARFLFVLIFGPSVARLVARLVRE</sequence>
<proteinExistence type="predicted"/>
<dbReference type="NCBIfam" id="TIGR03082">
    <property type="entry name" value="Gneg_AbrB_dup"/>
    <property type="match status" value="2"/>
</dbReference>
<feature type="transmembrane region" description="Helical" evidence="1">
    <location>
        <begin position="342"/>
        <end position="360"/>
    </location>
</feature>
<feature type="transmembrane region" description="Helical" evidence="1">
    <location>
        <begin position="275"/>
        <end position="296"/>
    </location>
</feature>
<dbReference type="InterPro" id="IPR017516">
    <property type="entry name" value="AbrB_dup"/>
</dbReference>
<name>A0A316C2Z0_PSESE</name>
<feature type="transmembrane region" description="Helical" evidence="1">
    <location>
        <begin position="222"/>
        <end position="240"/>
    </location>
</feature>
<feature type="transmembrane region" description="Helical" evidence="1">
    <location>
        <begin position="190"/>
        <end position="210"/>
    </location>
</feature>
<keyword evidence="1" id="KW-1133">Transmembrane helix</keyword>
<organism evidence="2 3">
    <name type="scientific">Pseudaminobacter salicylatoxidans</name>
    <dbReference type="NCBI Taxonomy" id="93369"/>
    <lineage>
        <taxon>Bacteria</taxon>
        <taxon>Pseudomonadati</taxon>
        <taxon>Pseudomonadota</taxon>
        <taxon>Alphaproteobacteria</taxon>
        <taxon>Hyphomicrobiales</taxon>
        <taxon>Phyllobacteriaceae</taxon>
        <taxon>Pseudaminobacter</taxon>
    </lineage>
</organism>
<dbReference type="GO" id="GO:0010468">
    <property type="term" value="P:regulation of gene expression"/>
    <property type="evidence" value="ECO:0007669"/>
    <property type="project" value="InterPro"/>
</dbReference>
<dbReference type="InterPro" id="IPR007820">
    <property type="entry name" value="AbrB_fam"/>
</dbReference>
<feature type="transmembrane region" description="Helical" evidence="1">
    <location>
        <begin position="160"/>
        <end position="178"/>
    </location>
</feature>
<dbReference type="Pfam" id="PF05145">
    <property type="entry name" value="AbrB"/>
    <property type="match status" value="1"/>
</dbReference>